<dbReference type="AlphaFoldDB" id="A0A7R9A3A0"/>
<feature type="compositionally biased region" description="Basic and acidic residues" evidence="1">
    <location>
        <begin position="239"/>
        <end position="257"/>
    </location>
</feature>
<protein>
    <submittedName>
        <fullName evidence="2">Uncharacterized protein</fullName>
    </submittedName>
</protein>
<keyword evidence="3" id="KW-1185">Reference proteome</keyword>
<feature type="compositionally biased region" description="Polar residues" evidence="1">
    <location>
        <begin position="107"/>
        <end position="123"/>
    </location>
</feature>
<feature type="region of interest" description="Disordered" evidence="1">
    <location>
        <begin position="193"/>
        <end position="257"/>
    </location>
</feature>
<organism evidence="2">
    <name type="scientific">Darwinula stevensoni</name>
    <dbReference type="NCBI Taxonomy" id="69355"/>
    <lineage>
        <taxon>Eukaryota</taxon>
        <taxon>Metazoa</taxon>
        <taxon>Ecdysozoa</taxon>
        <taxon>Arthropoda</taxon>
        <taxon>Crustacea</taxon>
        <taxon>Oligostraca</taxon>
        <taxon>Ostracoda</taxon>
        <taxon>Podocopa</taxon>
        <taxon>Podocopida</taxon>
        <taxon>Darwinulocopina</taxon>
        <taxon>Darwinuloidea</taxon>
        <taxon>Darwinulidae</taxon>
        <taxon>Darwinula</taxon>
    </lineage>
</organism>
<feature type="region of interest" description="Disordered" evidence="1">
    <location>
        <begin position="322"/>
        <end position="355"/>
    </location>
</feature>
<proteinExistence type="predicted"/>
<dbReference type="EMBL" id="CAJPEV010000164">
    <property type="protein sequence ID" value="CAG0881671.1"/>
    <property type="molecule type" value="Genomic_DNA"/>
</dbReference>
<feature type="compositionally biased region" description="Polar residues" evidence="1">
    <location>
        <begin position="228"/>
        <end position="238"/>
    </location>
</feature>
<name>A0A7R9A3A0_9CRUS</name>
<evidence type="ECO:0000313" key="3">
    <source>
        <dbReference type="Proteomes" id="UP000677054"/>
    </source>
</evidence>
<dbReference type="OrthoDB" id="6381546at2759"/>
<dbReference type="Proteomes" id="UP000677054">
    <property type="component" value="Unassembled WGS sequence"/>
</dbReference>
<feature type="compositionally biased region" description="Basic and acidic residues" evidence="1">
    <location>
        <begin position="135"/>
        <end position="145"/>
    </location>
</feature>
<accession>A0A7R9A3A0</accession>
<sequence length="429" mass="48676">MTTLDVFGRKIPQSYSDQDFHKDVTAFGRPGYGAPRRTVSGNLITSLRMDPAIRYNNETDYSYLERYERKSRTRMNAEKDEGTDQDGSFLSNPSPPTTSSPPQESPQYASTPPTEGATANGTGEETPRPITMESFESHSSNEIRPTRPRPQYLIHRRDLLEKLGWLDSNRDEWSVTRYREALQKHIADAIKRRKEEKERNRSEGSEDLASVLQTKKVGRPRRDPKTGELTNPLGSTDITDQRKVGSQEKGSYDFMKHDPALYRQSLREQEESKHLETKKRHEEDLAWSAKHTETWAGFWGRPGYGAPITGRSKRRNLWAMLAGIPPSTPTGPRAQSSSGSGNGQQVAAPRPPTSSIQLYSNRLQDGPRSRTFRFDPQGLGLKGKEEERGVRRYVVQIPNSRAENLYECDLKKPVTTKEFLTYVPFATIV</sequence>
<feature type="compositionally biased region" description="Low complexity" evidence="1">
    <location>
        <begin position="335"/>
        <end position="345"/>
    </location>
</feature>
<feature type="compositionally biased region" description="Basic and acidic residues" evidence="1">
    <location>
        <begin position="193"/>
        <end position="204"/>
    </location>
</feature>
<reference evidence="2" key="1">
    <citation type="submission" date="2020-11" db="EMBL/GenBank/DDBJ databases">
        <authorList>
            <person name="Tran Van P."/>
        </authorList>
    </citation>
    <scope>NUCLEOTIDE SEQUENCE</scope>
</reference>
<gene>
    <name evidence="2" type="ORF">DSTB1V02_LOCUS1674</name>
</gene>
<feature type="region of interest" description="Disordered" evidence="1">
    <location>
        <begin position="71"/>
        <end position="149"/>
    </location>
</feature>
<dbReference type="EMBL" id="LR899681">
    <property type="protein sequence ID" value="CAD7241693.1"/>
    <property type="molecule type" value="Genomic_DNA"/>
</dbReference>
<evidence type="ECO:0000256" key="1">
    <source>
        <dbReference type="SAM" id="MobiDB-lite"/>
    </source>
</evidence>
<feature type="compositionally biased region" description="Basic and acidic residues" evidence="1">
    <location>
        <begin position="71"/>
        <end position="82"/>
    </location>
</feature>
<evidence type="ECO:0000313" key="2">
    <source>
        <dbReference type="EMBL" id="CAD7241693.1"/>
    </source>
</evidence>